<reference evidence="6" key="1">
    <citation type="submission" date="2016-02" db="EMBL/GenBank/DDBJ databases">
        <title>Draft genome sequence of Microdochium bolleyi, a fungal endophyte of beachgrass.</title>
        <authorList>
            <consortium name="DOE Joint Genome Institute"/>
            <person name="David A.S."/>
            <person name="May G."/>
            <person name="Haridas S."/>
            <person name="Lim J."/>
            <person name="Wang M."/>
            <person name="Labutti K."/>
            <person name="Lipzen A."/>
            <person name="Barry K."/>
            <person name="Grigoriev I.V."/>
        </authorList>
    </citation>
    <scope>NUCLEOTIDE SEQUENCE [LARGE SCALE GENOMIC DNA]</scope>
    <source>
        <strain evidence="6">J235TASD1</strain>
    </source>
</reference>
<dbReference type="PANTHER" id="PTHR10622">
    <property type="entry name" value="HET DOMAIN-CONTAINING PROTEIN"/>
    <property type="match status" value="1"/>
</dbReference>
<name>A0A136IZW6_9PEZI</name>
<sequence>MRLLRREPDGSLSFTPDLLDDIPPYAILSHTWGADDQEVTFRDIQDGTGLAKDGYKKLTFCARQAAEDNLEHFWVDTCCIDKANHTELSEAINSMFRWYKDAVHCYVYLTDVSKTTDQDDCRSRSSWKTALRQSRYFTRGWTLQELIAPRSVRLFSAQGESLGDKTSLQTLLHEITGVPNTALEGNPLSSFSISDRFSWLGSRRTKRPEDRAYCMFGIFDVHLPLIYGEGEDKALARLRQEIGRDTISETGKRCIADLRVTDPHDDKKRIQETKGGLLEDSYVWILENPDFVRWRDDDIQKLLWVKGDPGKGKTMLLCGIIDQMQTRQTPSDPSLAYFFCQATDERINTALSVLRGLIFMLLAKNDFLLAHIEKKYEASGRSLFEDANAWQALCTIFTNMLQDERLSGVRLVIDALDECTKGLPQLLDLVVKTSESTPAQWLVSSRNWAEIEETLCTIAQRLSLEVNAAAVEAAVDSYITHKVKQLAERKRYRESLTRDIRDYLLANAAGTFLWVALICQELESTRAGNVLRKAKSFPAGLDALYGRMLEDIDKSEDANICMQVLALVTTAFRPISIAECATLLDNCHELSDDVESVQEIVASCGSFLTNRNGILYFVHQSAKDFLATHRAGALFPAGQPAVHGHILVQSLDAMQRVLHRDMYRLESPGCSIADAKTPEPDPLASVRYSCVHWLNHLFDALNSGSETQKDNALYSDKTETFLRVNMLCWIEALTLLRDVLASLVALKRITSWERAPSRVGRLVRDAYRLLQTFRPGIQECPLQIYVSALVFSPSDILARELYIDEQPQWLRIPTKLAAQWSACEATLEGHVSPVATVFFSADDRQIISSAPATSGNPTSSDAVGTVKIWDAFTGECLRTISADLGAFSTDRQRIALASGNRIEVRNATATVCDKVLLGHDDQVMSLAFSANGSHIISGSKDNTIRVWNAHSGACEIVLRGAPVTWGSVSFSLDGILIASAASAHPAQVWRSTTGKCELTLPLAWCAAMSPDGRTIAVGRTDGSIEVKDTIIGGKLTTLTSDNSLVRSIAFSPDGRLIASISTGAPIKLWDVRSGKCIARLEGHYVSVTSASFSSDGKRLVSSSEDKTIRIWDATANTKGPDYEGHENSIRTLAFSRDGRQAVSATANGDIHIWDSLDATLSRHIEQESSLTESVATRWDGTNFASASKPRKVKVYNTGPGTCERNIEYHMMRVNSTTFSPDGVWIVSADGKTAKIWKVIDTSLFGSGFVKIQGHDDDIGSAVFSQDGRTIITIARDTAKLWNAETAACIETRQGIQVTTLSRILLADRGIRINSGGGQWDDTLVSEWAPLMVRGARQPDYQLSLDGCWLLRDSRRLLWIPPDYRPSPGGCFAAWADARIAIVAYVIEKNGVEFPLFFHISV</sequence>
<dbReference type="CDD" id="cd00200">
    <property type="entry name" value="WD40"/>
    <property type="match status" value="1"/>
</dbReference>
<dbReference type="STRING" id="196109.A0A136IZW6"/>
<feature type="repeat" description="WD" evidence="3">
    <location>
        <begin position="1080"/>
        <end position="1112"/>
    </location>
</feature>
<dbReference type="InterPro" id="IPR019775">
    <property type="entry name" value="WD40_repeat_CS"/>
</dbReference>
<feature type="repeat" description="WD" evidence="3">
    <location>
        <begin position="1122"/>
        <end position="1154"/>
    </location>
</feature>
<protein>
    <submittedName>
        <fullName evidence="5">Vegetative incompatibility protein HET-E-1</fullName>
    </submittedName>
</protein>
<dbReference type="OrthoDB" id="538223at2759"/>
<organism evidence="5 6">
    <name type="scientific">Microdochium bolleyi</name>
    <dbReference type="NCBI Taxonomy" id="196109"/>
    <lineage>
        <taxon>Eukaryota</taxon>
        <taxon>Fungi</taxon>
        <taxon>Dikarya</taxon>
        <taxon>Ascomycota</taxon>
        <taxon>Pezizomycotina</taxon>
        <taxon>Sordariomycetes</taxon>
        <taxon>Xylariomycetidae</taxon>
        <taxon>Xylariales</taxon>
        <taxon>Microdochiaceae</taxon>
        <taxon>Microdochium</taxon>
    </lineage>
</organism>
<dbReference type="PROSITE" id="PS00678">
    <property type="entry name" value="WD_REPEATS_1"/>
    <property type="match status" value="1"/>
</dbReference>
<dbReference type="PRINTS" id="PR00320">
    <property type="entry name" value="GPROTEINBRPT"/>
</dbReference>
<keyword evidence="1 3" id="KW-0853">WD repeat</keyword>
<dbReference type="InterPro" id="IPR027417">
    <property type="entry name" value="P-loop_NTPase"/>
</dbReference>
<evidence type="ECO:0000256" key="2">
    <source>
        <dbReference type="ARBA" id="ARBA00022737"/>
    </source>
</evidence>
<keyword evidence="2" id="KW-0677">Repeat</keyword>
<dbReference type="Proteomes" id="UP000070501">
    <property type="component" value="Unassembled WGS sequence"/>
</dbReference>
<evidence type="ECO:0000259" key="4">
    <source>
        <dbReference type="PROSITE" id="PS50837"/>
    </source>
</evidence>
<dbReference type="InterPro" id="IPR056884">
    <property type="entry name" value="NPHP3-like_N"/>
</dbReference>
<dbReference type="InterPro" id="IPR020472">
    <property type="entry name" value="WD40_PAC1"/>
</dbReference>
<dbReference type="EMBL" id="KQ964252">
    <property type="protein sequence ID" value="KXJ90423.1"/>
    <property type="molecule type" value="Genomic_DNA"/>
</dbReference>
<dbReference type="InterPro" id="IPR011044">
    <property type="entry name" value="Quino_amine_DH_bsu"/>
</dbReference>
<keyword evidence="6" id="KW-1185">Reference proteome</keyword>
<feature type="domain" description="NACHT" evidence="4">
    <location>
        <begin position="301"/>
        <end position="455"/>
    </location>
</feature>
<evidence type="ECO:0000313" key="5">
    <source>
        <dbReference type="EMBL" id="KXJ90423.1"/>
    </source>
</evidence>
<dbReference type="InterPro" id="IPR015943">
    <property type="entry name" value="WD40/YVTN_repeat-like_dom_sf"/>
</dbReference>
<dbReference type="Gene3D" id="2.130.10.10">
    <property type="entry name" value="YVTN repeat-like/Quinoprotein amine dehydrogenase"/>
    <property type="match status" value="4"/>
</dbReference>
<dbReference type="PANTHER" id="PTHR10622:SF13">
    <property type="entry name" value="NACHT DOMAIN-CONTAINING PROTEIN"/>
    <property type="match status" value="1"/>
</dbReference>
<dbReference type="InterPro" id="IPR007111">
    <property type="entry name" value="NACHT_NTPase"/>
</dbReference>
<evidence type="ECO:0000313" key="6">
    <source>
        <dbReference type="Proteomes" id="UP000070501"/>
    </source>
</evidence>
<evidence type="ECO:0000256" key="1">
    <source>
        <dbReference type="ARBA" id="ARBA00022574"/>
    </source>
</evidence>
<dbReference type="Pfam" id="PF00400">
    <property type="entry name" value="WD40"/>
    <property type="match status" value="5"/>
</dbReference>
<evidence type="ECO:0000256" key="3">
    <source>
        <dbReference type="PROSITE-ProRule" id="PRU00221"/>
    </source>
</evidence>
<dbReference type="SMART" id="SM00320">
    <property type="entry name" value="WD40"/>
    <property type="match status" value="10"/>
</dbReference>
<dbReference type="Gene3D" id="3.40.50.300">
    <property type="entry name" value="P-loop containing nucleotide triphosphate hydrolases"/>
    <property type="match status" value="1"/>
</dbReference>
<dbReference type="Pfam" id="PF24883">
    <property type="entry name" value="NPHP3_N"/>
    <property type="match status" value="1"/>
</dbReference>
<dbReference type="InterPro" id="IPR001680">
    <property type="entry name" value="WD40_rpt"/>
</dbReference>
<proteinExistence type="predicted"/>
<dbReference type="PROSITE" id="PS50837">
    <property type="entry name" value="NACHT"/>
    <property type="match status" value="1"/>
</dbReference>
<dbReference type="InterPro" id="IPR010730">
    <property type="entry name" value="HET"/>
</dbReference>
<dbReference type="SUPFAM" id="SSF50978">
    <property type="entry name" value="WD40 repeat-like"/>
    <property type="match status" value="1"/>
</dbReference>
<dbReference type="SUPFAM" id="SSF50969">
    <property type="entry name" value="YVTN repeat-like/Quinoprotein amine dehydrogenase"/>
    <property type="match status" value="1"/>
</dbReference>
<dbReference type="Pfam" id="PF06985">
    <property type="entry name" value="HET"/>
    <property type="match status" value="1"/>
</dbReference>
<feature type="repeat" description="WD" evidence="3">
    <location>
        <begin position="916"/>
        <end position="957"/>
    </location>
</feature>
<feature type="repeat" description="WD" evidence="3">
    <location>
        <begin position="1038"/>
        <end position="1079"/>
    </location>
</feature>
<gene>
    <name evidence="5" type="ORF">Micbo1qcDRAFT_148377</name>
</gene>
<dbReference type="PROSITE" id="PS50082">
    <property type="entry name" value="WD_REPEATS_2"/>
    <property type="match status" value="4"/>
</dbReference>
<dbReference type="PROSITE" id="PS50294">
    <property type="entry name" value="WD_REPEATS_REGION"/>
    <property type="match status" value="4"/>
</dbReference>
<dbReference type="InterPro" id="IPR036322">
    <property type="entry name" value="WD40_repeat_dom_sf"/>
</dbReference>
<dbReference type="InParanoid" id="A0A136IZW6"/>
<accession>A0A136IZW6</accession>